<gene>
    <name evidence="1" type="ORF">UY3_00070</name>
</gene>
<dbReference type="AlphaFoldDB" id="M7C321"/>
<proteinExistence type="predicted"/>
<name>M7C321_CHEMY</name>
<accession>M7C321</accession>
<evidence type="ECO:0000313" key="2">
    <source>
        <dbReference type="Proteomes" id="UP000031443"/>
    </source>
</evidence>
<dbReference type="EMBL" id="KB469743">
    <property type="protein sequence ID" value="EMP42605.1"/>
    <property type="molecule type" value="Genomic_DNA"/>
</dbReference>
<sequence length="189" mass="20426">MHRISSCPQKRSLSRPSPVEEFFGAALGLWGPPSRDFHPGHLQVPAIFSEIEFDSQFSESALGSNIQENANAMDAEAIQTEMTHDPHAQGTTERGETVEIPRREAMENQVGSDRGKLCGESVVEPETSFACCSRIRAELVVSNPTTDRALGWDPVEREGLGPPTQAATHPGVATQLINTIDSGHQAALP</sequence>
<protein>
    <submittedName>
        <fullName evidence="1">Uncharacterized protein</fullName>
    </submittedName>
</protein>
<evidence type="ECO:0000313" key="1">
    <source>
        <dbReference type="EMBL" id="EMP42605.1"/>
    </source>
</evidence>
<organism evidence="1 2">
    <name type="scientific">Chelonia mydas</name>
    <name type="common">Green sea-turtle</name>
    <name type="synonym">Chelonia agassizi</name>
    <dbReference type="NCBI Taxonomy" id="8469"/>
    <lineage>
        <taxon>Eukaryota</taxon>
        <taxon>Metazoa</taxon>
        <taxon>Chordata</taxon>
        <taxon>Craniata</taxon>
        <taxon>Vertebrata</taxon>
        <taxon>Euteleostomi</taxon>
        <taxon>Archelosauria</taxon>
        <taxon>Testudinata</taxon>
        <taxon>Testudines</taxon>
        <taxon>Cryptodira</taxon>
        <taxon>Durocryptodira</taxon>
        <taxon>Americhelydia</taxon>
        <taxon>Chelonioidea</taxon>
        <taxon>Cheloniidae</taxon>
        <taxon>Chelonia</taxon>
    </lineage>
</organism>
<keyword evidence="2" id="KW-1185">Reference proteome</keyword>
<dbReference type="Proteomes" id="UP000031443">
    <property type="component" value="Unassembled WGS sequence"/>
</dbReference>
<reference evidence="2" key="1">
    <citation type="journal article" date="2013" name="Nat. Genet.">
        <title>The draft genomes of soft-shell turtle and green sea turtle yield insights into the development and evolution of the turtle-specific body plan.</title>
        <authorList>
            <person name="Wang Z."/>
            <person name="Pascual-Anaya J."/>
            <person name="Zadissa A."/>
            <person name="Li W."/>
            <person name="Niimura Y."/>
            <person name="Huang Z."/>
            <person name="Li C."/>
            <person name="White S."/>
            <person name="Xiong Z."/>
            <person name="Fang D."/>
            <person name="Wang B."/>
            <person name="Ming Y."/>
            <person name="Chen Y."/>
            <person name="Zheng Y."/>
            <person name="Kuraku S."/>
            <person name="Pignatelli M."/>
            <person name="Herrero J."/>
            <person name="Beal K."/>
            <person name="Nozawa M."/>
            <person name="Li Q."/>
            <person name="Wang J."/>
            <person name="Zhang H."/>
            <person name="Yu L."/>
            <person name="Shigenobu S."/>
            <person name="Wang J."/>
            <person name="Liu J."/>
            <person name="Flicek P."/>
            <person name="Searle S."/>
            <person name="Wang J."/>
            <person name="Kuratani S."/>
            <person name="Yin Y."/>
            <person name="Aken B."/>
            <person name="Zhang G."/>
            <person name="Irie N."/>
        </authorList>
    </citation>
    <scope>NUCLEOTIDE SEQUENCE [LARGE SCALE GENOMIC DNA]</scope>
</reference>